<feature type="transmembrane region" description="Helical" evidence="1">
    <location>
        <begin position="119"/>
        <end position="136"/>
    </location>
</feature>
<evidence type="ECO:0000313" key="3">
    <source>
        <dbReference type="Proteomes" id="UP000318478"/>
    </source>
</evidence>
<evidence type="ECO:0000256" key="1">
    <source>
        <dbReference type="SAM" id="Phobius"/>
    </source>
</evidence>
<protein>
    <submittedName>
        <fullName evidence="2">Uncharacterized protein</fullName>
    </submittedName>
</protein>
<dbReference type="AlphaFoldDB" id="A0A5C5ZEQ2"/>
<keyword evidence="1" id="KW-0472">Membrane</keyword>
<keyword evidence="3" id="KW-1185">Reference proteome</keyword>
<keyword evidence="1" id="KW-0812">Transmembrane</keyword>
<feature type="transmembrane region" description="Helical" evidence="1">
    <location>
        <begin position="198"/>
        <end position="218"/>
    </location>
</feature>
<feature type="transmembrane region" description="Helical" evidence="1">
    <location>
        <begin position="143"/>
        <end position="160"/>
    </location>
</feature>
<sequence>MVFAPALLLFTTLTSVGLIAAWAATSTRHWFVRTMAFLAVASLPLLIPAYEMFVAFVLQGLVVALGVQAWRWRRRDRADRGGSRFALRDALLAVVPLAWVLAAFAAQEEFVFLDLLSPAMVGFAFGLTTLLALWASRGGLQRWSLALLGTVIVAVPLAFFEQTLPEVRETLEWTYDGEQKILDALLVSTNSFDVHLEWLVVSIGVAVAVAVLTKLCFLGTPGTYRSSSRLRLGTGVALALLTVAPLLYMLARLTHRTPIPECTLPDPNGFEDYLQAASALPASPTVDTWAFDVDTATTPQLQAVVAEVDQALELVRSGVTKDVFRRLTYTMEDLDVPDFGGLRTLSRGFAASGRLHEKQGRLSDAVDDYLTVLDYGCSLTRGGLMVDTLIGIACSGMGVEPLRELKHSAPRERLGDIVERLEAAELRVDAIDQIMLRDKVWSQRAMG</sequence>
<feature type="transmembrane region" description="Helical" evidence="1">
    <location>
        <begin position="230"/>
        <end position="251"/>
    </location>
</feature>
<feature type="transmembrane region" description="Helical" evidence="1">
    <location>
        <begin position="90"/>
        <end position="107"/>
    </location>
</feature>
<dbReference type="EMBL" id="SJPO01000001">
    <property type="protein sequence ID" value="TWT85844.1"/>
    <property type="molecule type" value="Genomic_DNA"/>
</dbReference>
<comment type="caution">
    <text evidence="2">The sequence shown here is derived from an EMBL/GenBank/DDBJ whole genome shotgun (WGS) entry which is preliminary data.</text>
</comment>
<accession>A0A5C5ZEQ2</accession>
<evidence type="ECO:0000313" key="2">
    <source>
        <dbReference type="EMBL" id="TWT85844.1"/>
    </source>
</evidence>
<name>A0A5C5ZEQ2_9BACT</name>
<proteinExistence type="predicted"/>
<dbReference type="Proteomes" id="UP000318478">
    <property type="component" value="Unassembled WGS sequence"/>
</dbReference>
<reference evidence="2 3" key="1">
    <citation type="submission" date="2019-02" db="EMBL/GenBank/DDBJ databases">
        <title>Deep-cultivation of Planctomycetes and their phenomic and genomic characterization uncovers novel biology.</title>
        <authorList>
            <person name="Wiegand S."/>
            <person name="Jogler M."/>
            <person name="Boedeker C."/>
            <person name="Pinto D."/>
            <person name="Vollmers J."/>
            <person name="Rivas-Marin E."/>
            <person name="Kohn T."/>
            <person name="Peeters S.H."/>
            <person name="Heuer A."/>
            <person name="Rast P."/>
            <person name="Oberbeckmann S."/>
            <person name="Bunk B."/>
            <person name="Jeske O."/>
            <person name="Meyerdierks A."/>
            <person name="Storesund J.E."/>
            <person name="Kallscheuer N."/>
            <person name="Luecker S."/>
            <person name="Lage O.M."/>
            <person name="Pohl T."/>
            <person name="Merkel B.J."/>
            <person name="Hornburger P."/>
            <person name="Mueller R.-W."/>
            <person name="Bruemmer F."/>
            <person name="Labrenz M."/>
            <person name="Spormann A.M."/>
            <person name="Op Den Camp H."/>
            <person name="Overmann J."/>
            <person name="Amann R."/>
            <person name="Jetten M.S.M."/>
            <person name="Mascher T."/>
            <person name="Medema M.H."/>
            <person name="Devos D.P."/>
            <person name="Kaster A.-K."/>
            <person name="Ovreas L."/>
            <person name="Rohde M."/>
            <person name="Galperin M.Y."/>
            <person name="Jogler C."/>
        </authorList>
    </citation>
    <scope>NUCLEOTIDE SEQUENCE [LARGE SCALE GENOMIC DNA]</scope>
    <source>
        <strain evidence="2 3">Pla123a</strain>
    </source>
</reference>
<gene>
    <name evidence="2" type="ORF">Pla123a_06510</name>
</gene>
<keyword evidence="1" id="KW-1133">Transmembrane helix</keyword>
<dbReference type="RefSeq" id="WP_146584073.1">
    <property type="nucleotide sequence ID" value="NZ_SJPO01000001.1"/>
</dbReference>
<feature type="transmembrane region" description="Helical" evidence="1">
    <location>
        <begin position="47"/>
        <end position="70"/>
    </location>
</feature>
<dbReference type="OrthoDB" id="246463at2"/>
<organism evidence="2 3">
    <name type="scientific">Posidoniimonas polymericola</name>
    <dbReference type="NCBI Taxonomy" id="2528002"/>
    <lineage>
        <taxon>Bacteria</taxon>
        <taxon>Pseudomonadati</taxon>
        <taxon>Planctomycetota</taxon>
        <taxon>Planctomycetia</taxon>
        <taxon>Pirellulales</taxon>
        <taxon>Lacipirellulaceae</taxon>
        <taxon>Posidoniimonas</taxon>
    </lineage>
</organism>